<dbReference type="SUPFAM" id="SSF53098">
    <property type="entry name" value="Ribonuclease H-like"/>
    <property type="match status" value="1"/>
</dbReference>
<dbReference type="GO" id="GO:0003676">
    <property type="term" value="F:nucleic acid binding"/>
    <property type="evidence" value="ECO:0007669"/>
    <property type="project" value="InterPro"/>
</dbReference>
<accession>A0A1T4X3T9</accession>
<dbReference type="InterPro" id="IPR050900">
    <property type="entry name" value="Transposase_IS3/IS150/IS904"/>
</dbReference>
<gene>
    <name evidence="3" type="ORF">SAMN05443428_105172</name>
</gene>
<dbReference type="Gene3D" id="3.30.420.10">
    <property type="entry name" value="Ribonuclease H-like superfamily/Ribonuclease H"/>
    <property type="match status" value="1"/>
</dbReference>
<dbReference type="Proteomes" id="UP000190105">
    <property type="component" value="Unassembled WGS sequence"/>
</dbReference>
<dbReference type="GO" id="GO:0015074">
    <property type="term" value="P:DNA integration"/>
    <property type="evidence" value="ECO:0007669"/>
    <property type="project" value="InterPro"/>
</dbReference>
<dbReference type="Pfam" id="PF13276">
    <property type="entry name" value="HTH_21"/>
    <property type="match status" value="1"/>
</dbReference>
<dbReference type="STRING" id="1147123.SAMN05443428_105172"/>
<dbReference type="PANTHER" id="PTHR46889">
    <property type="entry name" value="TRANSPOSASE INSF FOR INSERTION SEQUENCE IS3B-RELATED"/>
    <property type="match status" value="1"/>
</dbReference>
<evidence type="ECO:0000259" key="2">
    <source>
        <dbReference type="PROSITE" id="PS50994"/>
    </source>
</evidence>
<sequence length="255" mass="29899">MEIARKYIDEGYNASLVLKIVGLNRSTYYYHVSMQFHVAKKSFSSGRPIAGYSLDAAGKKICDEQIKEYIMEAVQDEDEALFYGYRKITQYLRDNHSLTINHKKVYRLCRELGILRKQRVIKPKVTSKISVNRIIKRSNELWEADIKYGYITGENKFFFVLSVIDVFDRSIIGYHIGYRCESTDAVSLLKRCLLKRELYDAEVKPVIRTDNGPQFTSNLFEEICNEINIYHERIPCRTPNKNAHIEAFHRIFEDE</sequence>
<dbReference type="Pfam" id="PF00665">
    <property type="entry name" value="rve"/>
    <property type="match status" value="1"/>
</dbReference>
<evidence type="ECO:0000256" key="1">
    <source>
        <dbReference type="ARBA" id="ARBA00002286"/>
    </source>
</evidence>
<proteinExistence type="predicted"/>
<dbReference type="EMBL" id="FUYH01000005">
    <property type="protein sequence ID" value="SKA83798.1"/>
    <property type="molecule type" value="Genomic_DNA"/>
</dbReference>
<comment type="function">
    <text evidence="1">Involved in the transposition of the insertion sequence.</text>
</comment>
<dbReference type="AlphaFoldDB" id="A0A1T4X3T9"/>
<reference evidence="4" key="1">
    <citation type="submission" date="2017-02" db="EMBL/GenBank/DDBJ databases">
        <authorList>
            <person name="Varghese N."/>
            <person name="Submissions S."/>
        </authorList>
    </citation>
    <scope>NUCLEOTIDE SEQUENCE [LARGE SCALE GENOMIC DNA]</scope>
    <source>
        <strain evidence="4">USBA 833</strain>
    </source>
</reference>
<dbReference type="RefSeq" id="WP_078695983.1">
    <property type="nucleotide sequence ID" value="NZ_FUYH01000005.1"/>
</dbReference>
<name>A0A1T4X3T9_9CLOT</name>
<keyword evidence="4" id="KW-1185">Reference proteome</keyword>
<dbReference type="PANTHER" id="PTHR46889:SF4">
    <property type="entry name" value="TRANSPOSASE INSO FOR INSERTION SEQUENCE ELEMENT IS911B-RELATED"/>
    <property type="match status" value="1"/>
</dbReference>
<dbReference type="InterPro" id="IPR036397">
    <property type="entry name" value="RNaseH_sf"/>
</dbReference>
<organism evidence="3 4">
    <name type="scientific">Caloramator quimbayensis</name>
    <dbReference type="NCBI Taxonomy" id="1147123"/>
    <lineage>
        <taxon>Bacteria</taxon>
        <taxon>Bacillati</taxon>
        <taxon>Bacillota</taxon>
        <taxon>Clostridia</taxon>
        <taxon>Eubacteriales</taxon>
        <taxon>Clostridiaceae</taxon>
        <taxon>Caloramator</taxon>
    </lineage>
</organism>
<dbReference type="InterPro" id="IPR001584">
    <property type="entry name" value="Integrase_cat-core"/>
</dbReference>
<evidence type="ECO:0000313" key="3">
    <source>
        <dbReference type="EMBL" id="SKA83798.1"/>
    </source>
</evidence>
<feature type="domain" description="Integrase catalytic" evidence="2">
    <location>
        <begin position="119"/>
        <end position="255"/>
    </location>
</feature>
<dbReference type="OrthoDB" id="9781005at2"/>
<dbReference type="PROSITE" id="PS50994">
    <property type="entry name" value="INTEGRASE"/>
    <property type="match status" value="1"/>
</dbReference>
<dbReference type="InterPro" id="IPR025948">
    <property type="entry name" value="HTH-like_dom"/>
</dbReference>
<dbReference type="InterPro" id="IPR012337">
    <property type="entry name" value="RNaseH-like_sf"/>
</dbReference>
<evidence type="ECO:0000313" key="4">
    <source>
        <dbReference type="Proteomes" id="UP000190105"/>
    </source>
</evidence>
<protein>
    <submittedName>
        <fullName evidence="3">HTH-like domain-containing protein</fullName>
    </submittedName>
</protein>